<dbReference type="EMBL" id="JADKPN010000001">
    <property type="protein sequence ID" value="MBF4761529.1"/>
    <property type="molecule type" value="Genomic_DNA"/>
</dbReference>
<evidence type="ECO:0000313" key="3">
    <source>
        <dbReference type="Proteomes" id="UP000640489"/>
    </source>
</evidence>
<organism evidence="2 3">
    <name type="scientific">Nocardioides islandensis</name>
    <dbReference type="NCBI Taxonomy" id="433663"/>
    <lineage>
        <taxon>Bacteria</taxon>
        <taxon>Bacillati</taxon>
        <taxon>Actinomycetota</taxon>
        <taxon>Actinomycetes</taxon>
        <taxon>Propionibacteriales</taxon>
        <taxon>Nocardioidaceae</taxon>
        <taxon>Nocardioides</taxon>
    </lineage>
</organism>
<dbReference type="InterPro" id="IPR041698">
    <property type="entry name" value="Methyltransf_25"/>
</dbReference>
<dbReference type="Gene3D" id="3.40.50.150">
    <property type="entry name" value="Vaccinia Virus protein VP39"/>
    <property type="match status" value="1"/>
</dbReference>
<dbReference type="RefSeq" id="WP_194704747.1">
    <property type="nucleotide sequence ID" value="NZ_JADKPN010000001.1"/>
</dbReference>
<evidence type="ECO:0000313" key="2">
    <source>
        <dbReference type="EMBL" id="MBF4761529.1"/>
    </source>
</evidence>
<dbReference type="SUPFAM" id="SSF53335">
    <property type="entry name" value="S-adenosyl-L-methionine-dependent methyltransferases"/>
    <property type="match status" value="1"/>
</dbReference>
<dbReference type="InterPro" id="IPR050723">
    <property type="entry name" value="CFA/CMAS"/>
</dbReference>
<dbReference type="GO" id="GO:0032259">
    <property type="term" value="P:methylation"/>
    <property type="evidence" value="ECO:0007669"/>
    <property type="project" value="UniProtKB-KW"/>
</dbReference>
<proteinExistence type="predicted"/>
<dbReference type="GO" id="GO:0008168">
    <property type="term" value="F:methyltransferase activity"/>
    <property type="evidence" value="ECO:0007669"/>
    <property type="project" value="UniProtKB-KW"/>
</dbReference>
<evidence type="ECO:0000259" key="1">
    <source>
        <dbReference type="Pfam" id="PF13649"/>
    </source>
</evidence>
<dbReference type="PANTHER" id="PTHR43667:SF2">
    <property type="entry name" value="FATTY ACID C-METHYL TRANSFERASE"/>
    <property type="match status" value="1"/>
</dbReference>
<dbReference type="AlphaFoldDB" id="A0A930V622"/>
<name>A0A930V622_9ACTN</name>
<protein>
    <submittedName>
        <fullName evidence="2">Class I SAM-dependent methyltransferase</fullName>
    </submittedName>
</protein>
<gene>
    <name evidence="2" type="ORF">ISU07_00185</name>
</gene>
<dbReference type="Proteomes" id="UP000640489">
    <property type="component" value="Unassembled WGS sequence"/>
</dbReference>
<dbReference type="Pfam" id="PF13649">
    <property type="entry name" value="Methyltransf_25"/>
    <property type="match status" value="1"/>
</dbReference>
<reference evidence="2" key="1">
    <citation type="submission" date="2020-11" db="EMBL/GenBank/DDBJ databases">
        <title>Nocardioides sp. nov., isolated from Soil of Cynanchum wilfordii Hemsley rhizosphere.</title>
        <authorList>
            <person name="Lee J.-S."/>
            <person name="Suh M.K."/>
            <person name="Kim J.-S."/>
        </authorList>
    </citation>
    <scope>NUCLEOTIDE SEQUENCE</scope>
    <source>
        <strain evidence="2">KCTC 19275</strain>
    </source>
</reference>
<dbReference type="PANTHER" id="PTHR43667">
    <property type="entry name" value="CYCLOPROPANE-FATTY-ACYL-PHOSPHOLIPID SYNTHASE"/>
    <property type="match status" value="1"/>
</dbReference>
<feature type="domain" description="Methyltransferase" evidence="1">
    <location>
        <begin position="38"/>
        <end position="140"/>
    </location>
</feature>
<keyword evidence="2" id="KW-0489">Methyltransferase</keyword>
<accession>A0A930V622</accession>
<dbReference type="CDD" id="cd02440">
    <property type="entry name" value="AdoMet_MTases"/>
    <property type="match status" value="1"/>
</dbReference>
<comment type="caution">
    <text evidence="2">The sequence shown here is derived from an EMBL/GenBank/DDBJ whole genome shotgun (WGS) entry which is preliminary data.</text>
</comment>
<sequence length="253" mass="26788">MSLTFTPPHHDLTYMAPLSEQRADRLVSFLAAGQPGSVLDIGCGWAALLLRVLEAVPDAVGEGIDLDQEAISHGQSVAVLRGLTDRVDLHVDDARDLAGGWDAVICIGASQVWGAPVEEAQPLPYAAAFAALRALVSPGGRVVYGDGIWSSPPTPAAIAPLAGREDEFRTLGEVVDLAVAAGFAPLAAHEASLDEWDVFESGYAAAYARWLAEHDADDPDVAQVRELADRQRTAYFSGYRGVLGLGYLELLAV</sequence>
<keyword evidence="2" id="KW-0808">Transferase</keyword>
<dbReference type="InterPro" id="IPR029063">
    <property type="entry name" value="SAM-dependent_MTases_sf"/>
</dbReference>
<keyword evidence="3" id="KW-1185">Reference proteome</keyword>